<dbReference type="AlphaFoldDB" id="A0A6A6B827"/>
<dbReference type="InterPro" id="IPR038607">
    <property type="entry name" value="PhoD-like_sf"/>
</dbReference>
<dbReference type="PANTHER" id="PTHR43606">
    <property type="entry name" value="PHOSPHATASE, PUTATIVE (AFU_ORTHOLOGUE AFUA_6G08710)-RELATED"/>
    <property type="match status" value="1"/>
</dbReference>
<feature type="transmembrane region" description="Helical" evidence="1">
    <location>
        <begin position="124"/>
        <end position="145"/>
    </location>
</feature>
<dbReference type="CDD" id="cd07389">
    <property type="entry name" value="MPP_PhoD"/>
    <property type="match status" value="1"/>
</dbReference>
<evidence type="ECO:0000259" key="2">
    <source>
        <dbReference type="Pfam" id="PF09423"/>
    </source>
</evidence>
<feature type="transmembrane region" description="Helical" evidence="1">
    <location>
        <begin position="6"/>
        <end position="24"/>
    </location>
</feature>
<dbReference type="Pfam" id="PF09423">
    <property type="entry name" value="PhoD"/>
    <property type="match status" value="1"/>
</dbReference>
<dbReference type="GeneID" id="54300801"/>
<accession>A0A6A6B827</accession>
<evidence type="ECO:0000256" key="1">
    <source>
        <dbReference type="SAM" id="Phobius"/>
    </source>
</evidence>
<dbReference type="Proteomes" id="UP000799438">
    <property type="component" value="Unassembled WGS sequence"/>
</dbReference>
<evidence type="ECO:0000313" key="4">
    <source>
        <dbReference type="Proteomes" id="UP000799438"/>
    </source>
</evidence>
<sequence length="636" mass="71946">MASTADIVTASSSILLRFFVYVFLRWIPSSICPPAVATSLAVYIVSFFYSFQETSPYKVVSDEIDVIVKETVAQDDDDEAELVEGAEDGPLEELDVEETLVVEDKGPQVLKTLLTGLPSPTSALWSWITFAINIALVGMMLDLIFRARLLHPAHDLSFARVGYVSDRSAKILVREPSLNQLPLFVSYRYADPPLSLSSGHRQQDTAWKHAQNINWLTEETDFTAAVEITQLKPDTKYQYAVSNNQRGYFITAPPPGRISTRAQHEGKYTFLHSSCIKPRVPYNPFQDPLSIPGFNHLAKWIDKLGAHFMLFLGDFIYVDVPVRHGRDQEDYRREYRQVYAAPEWPSVSENLPWIHVLDDHEIQNDWDQNTTGVFEAAYEPWRHYQVAANPPAVRTGDTYFQFTQGPASFFLMDTRRYRNPEREKDTWDESKTMLGPEQLNDLLEFLKEPAKPGIRWKVVVSSIPFTKNWRHGPSKLDTWGGYLAERKKILEAMWDVGLAGGVGIIVLSGDRHEFAATSFPPPKDSKWPLSATVHEFSTSPLSMFYLPVRTYAGDDEDVCINSFFLLSSTSEITRCMQYIPDGNSKFGAIEITSPAASEQSMLTYRLFVDGDEAWSYTLTTPPNVHGGARGKDAMWG</sequence>
<feature type="transmembrane region" description="Helical" evidence="1">
    <location>
        <begin position="31"/>
        <end position="51"/>
    </location>
</feature>
<dbReference type="SUPFAM" id="SSF56300">
    <property type="entry name" value="Metallo-dependent phosphatases"/>
    <property type="match status" value="1"/>
</dbReference>
<dbReference type="InterPro" id="IPR052900">
    <property type="entry name" value="Phospholipid_Metab_Enz"/>
</dbReference>
<keyword evidence="1" id="KW-0472">Membrane</keyword>
<protein>
    <recommendedName>
        <fullName evidence="2">PhoD-like phosphatase metallophosphatase domain-containing protein</fullName>
    </recommendedName>
</protein>
<gene>
    <name evidence="3" type="ORF">K452DRAFT_310057</name>
</gene>
<dbReference type="PANTHER" id="PTHR43606:SF2">
    <property type="entry name" value="ALKALINE PHOSPHATASE FAMILY PROTEIN (AFU_ORTHOLOGUE AFUA_5G03860)"/>
    <property type="match status" value="1"/>
</dbReference>
<feature type="domain" description="PhoD-like phosphatase metallophosphatase" evidence="2">
    <location>
        <begin position="294"/>
        <end position="549"/>
    </location>
</feature>
<name>A0A6A6B827_9PEZI</name>
<keyword evidence="1" id="KW-0812">Transmembrane</keyword>
<reference evidence="3" key="1">
    <citation type="journal article" date="2020" name="Stud. Mycol.">
        <title>101 Dothideomycetes genomes: a test case for predicting lifestyles and emergence of pathogens.</title>
        <authorList>
            <person name="Haridas S."/>
            <person name="Albert R."/>
            <person name="Binder M."/>
            <person name="Bloem J."/>
            <person name="Labutti K."/>
            <person name="Salamov A."/>
            <person name="Andreopoulos B."/>
            <person name="Baker S."/>
            <person name="Barry K."/>
            <person name="Bills G."/>
            <person name="Bluhm B."/>
            <person name="Cannon C."/>
            <person name="Castanera R."/>
            <person name="Culley D."/>
            <person name="Daum C."/>
            <person name="Ezra D."/>
            <person name="Gonzalez J."/>
            <person name="Henrissat B."/>
            <person name="Kuo A."/>
            <person name="Liang C."/>
            <person name="Lipzen A."/>
            <person name="Lutzoni F."/>
            <person name="Magnuson J."/>
            <person name="Mondo S."/>
            <person name="Nolan M."/>
            <person name="Ohm R."/>
            <person name="Pangilinan J."/>
            <person name="Park H.-J."/>
            <person name="Ramirez L."/>
            <person name="Alfaro M."/>
            <person name="Sun H."/>
            <person name="Tritt A."/>
            <person name="Yoshinaga Y."/>
            <person name="Zwiers L.-H."/>
            <person name="Turgeon B."/>
            <person name="Goodwin S."/>
            <person name="Spatafora J."/>
            <person name="Crous P."/>
            <person name="Grigoriev I."/>
        </authorList>
    </citation>
    <scope>NUCLEOTIDE SEQUENCE</scope>
    <source>
        <strain evidence="3">CBS 121167</strain>
    </source>
</reference>
<dbReference type="InterPro" id="IPR029052">
    <property type="entry name" value="Metallo-depent_PP-like"/>
</dbReference>
<proteinExistence type="predicted"/>
<keyword evidence="1" id="KW-1133">Transmembrane helix</keyword>
<dbReference type="RefSeq" id="XP_033396012.1">
    <property type="nucleotide sequence ID" value="XM_033543304.1"/>
</dbReference>
<keyword evidence="4" id="KW-1185">Reference proteome</keyword>
<dbReference type="OrthoDB" id="2100241at2759"/>
<dbReference type="Gene3D" id="3.60.21.70">
    <property type="entry name" value="PhoD-like phosphatase"/>
    <property type="match status" value="1"/>
</dbReference>
<dbReference type="EMBL" id="ML995490">
    <property type="protein sequence ID" value="KAF2140299.1"/>
    <property type="molecule type" value="Genomic_DNA"/>
</dbReference>
<evidence type="ECO:0000313" key="3">
    <source>
        <dbReference type="EMBL" id="KAF2140299.1"/>
    </source>
</evidence>
<organism evidence="3 4">
    <name type="scientific">Aplosporella prunicola CBS 121167</name>
    <dbReference type="NCBI Taxonomy" id="1176127"/>
    <lineage>
        <taxon>Eukaryota</taxon>
        <taxon>Fungi</taxon>
        <taxon>Dikarya</taxon>
        <taxon>Ascomycota</taxon>
        <taxon>Pezizomycotina</taxon>
        <taxon>Dothideomycetes</taxon>
        <taxon>Dothideomycetes incertae sedis</taxon>
        <taxon>Botryosphaeriales</taxon>
        <taxon>Aplosporellaceae</taxon>
        <taxon>Aplosporella</taxon>
    </lineage>
</organism>
<dbReference type="InterPro" id="IPR018946">
    <property type="entry name" value="PhoD-like_MPP"/>
</dbReference>